<dbReference type="PANTHER" id="PTHR30290">
    <property type="entry name" value="PERIPLASMIC BINDING COMPONENT OF ABC TRANSPORTER"/>
    <property type="match status" value="1"/>
</dbReference>
<feature type="domain" description="Solute-binding protein family 5" evidence="2">
    <location>
        <begin position="120"/>
        <end position="470"/>
    </location>
</feature>
<dbReference type="Gene3D" id="3.40.190.10">
    <property type="entry name" value="Periplasmic binding protein-like II"/>
    <property type="match status" value="1"/>
</dbReference>
<protein>
    <submittedName>
        <fullName evidence="3">Peptide ABC transporter substrate-binding protein</fullName>
    </submittedName>
</protein>
<dbReference type="Pfam" id="PF00496">
    <property type="entry name" value="SBP_bac_5"/>
    <property type="match status" value="1"/>
</dbReference>
<dbReference type="PROSITE" id="PS51257">
    <property type="entry name" value="PROKAR_LIPOPROTEIN"/>
    <property type="match status" value="1"/>
</dbReference>
<comment type="caution">
    <text evidence="3">The sequence shown here is derived from an EMBL/GenBank/DDBJ whole genome shotgun (WGS) entry which is preliminary data.</text>
</comment>
<accession>A0A401YMA0</accession>
<dbReference type="SUPFAM" id="SSF53850">
    <property type="entry name" value="Periplasmic binding protein-like II"/>
    <property type="match status" value="1"/>
</dbReference>
<dbReference type="InterPro" id="IPR030678">
    <property type="entry name" value="Peptide/Ni-bd"/>
</dbReference>
<dbReference type="EMBL" id="BIFH01000018">
    <property type="protein sequence ID" value="GCD95753.1"/>
    <property type="molecule type" value="Genomic_DNA"/>
</dbReference>
<dbReference type="AlphaFoldDB" id="A0A401YMA0"/>
<dbReference type="InterPro" id="IPR039424">
    <property type="entry name" value="SBP_5"/>
</dbReference>
<dbReference type="PANTHER" id="PTHR30290:SF65">
    <property type="entry name" value="MONOACYL PHOSPHATIDYLINOSITOL TETRAMANNOSIDE-BINDING PROTEIN LPQW-RELATED"/>
    <property type="match status" value="1"/>
</dbReference>
<dbReference type="CDD" id="cd08513">
    <property type="entry name" value="PBP2_thermophilic_Hb8_like"/>
    <property type="match status" value="1"/>
</dbReference>
<feature type="signal peptide" evidence="1">
    <location>
        <begin position="1"/>
        <end position="34"/>
    </location>
</feature>
<organism evidence="3 4">
    <name type="scientific">Embleya hyalina</name>
    <dbReference type="NCBI Taxonomy" id="516124"/>
    <lineage>
        <taxon>Bacteria</taxon>
        <taxon>Bacillati</taxon>
        <taxon>Actinomycetota</taxon>
        <taxon>Actinomycetes</taxon>
        <taxon>Kitasatosporales</taxon>
        <taxon>Streptomycetaceae</taxon>
        <taxon>Embleya</taxon>
    </lineage>
</organism>
<dbReference type="GO" id="GO:0043190">
    <property type="term" value="C:ATP-binding cassette (ABC) transporter complex"/>
    <property type="evidence" value="ECO:0007669"/>
    <property type="project" value="InterPro"/>
</dbReference>
<evidence type="ECO:0000259" key="2">
    <source>
        <dbReference type="Pfam" id="PF00496"/>
    </source>
</evidence>
<proteinExistence type="predicted"/>
<evidence type="ECO:0000313" key="4">
    <source>
        <dbReference type="Proteomes" id="UP000286931"/>
    </source>
</evidence>
<dbReference type="Proteomes" id="UP000286931">
    <property type="component" value="Unassembled WGS sequence"/>
</dbReference>
<keyword evidence="1" id="KW-0732">Signal</keyword>
<reference evidence="3 4" key="1">
    <citation type="submission" date="2018-12" db="EMBL/GenBank/DDBJ databases">
        <title>Draft genome sequence of Embleya hyalina NBRC 13850T.</title>
        <authorList>
            <person name="Komaki H."/>
            <person name="Hosoyama A."/>
            <person name="Kimura A."/>
            <person name="Ichikawa N."/>
            <person name="Tamura T."/>
        </authorList>
    </citation>
    <scope>NUCLEOTIDE SEQUENCE [LARGE SCALE GENOMIC DNA]</scope>
    <source>
        <strain evidence="3 4">NBRC 13850</strain>
    </source>
</reference>
<evidence type="ECO:0000313" key="3">
    <source>
        <dbReference type="EMBL" id="GCD95753.1"/>
    </source>
</evidence>
<gene>
    <name evidence="3" type="ORF">EHYA_03436</name>
</gene>
<dbReference type="RefSeq" id="WP_246126710.1">
    <property type="nucleotide sequence ID" value="NZ_BIFH01000018.1"/>
</dbReference>
<feature type="chain" id="PRO_5038554019" evidence="1">
    <location>
        <begin position="35"/>
        <end position="573"/>
    </location>
</feature>
<dbReference type="Gene3D" id="3.10.105.10">
    <property type="entry name" value="Dipeptide-binding Protein, Domain 3"/>
    <property type="match status" value="1"/>
</dbReference>
<sequence length="573" mass="61271">MIPERTGHRPPRARRLRNPVAGALAALTVLVATACTSGAPALAPGTNSIRNVPVKEGGSLVIGAEQEPDCADWISTCAGSIWGSYLMQAQTIPQVFTVVQRGKDWVPVPSSLMAGTPTTEVADGRQTITYTLNPAAVWSDGQPITSADLKYTALQIRDGKDIFTQTGYDLIDTIATPDARTAILTLKSPYANWRQLFGAEYGVLPAHLLEGKDRNEVMKNGYGFSGGPWKIASWIRGTSVTLVPNERYWGPKPHLNKVTFQFTTDTAAEFQAFASGQLDALYPTPQLDVLSQINSLGGSADMQVETRTGNLQALWMNNAAFPFDSKAVREAFAYSIDRAAIVRKLFGSLGVTAPAQSFLSPLVSAFAAEDFAVYQRDLTRVGQIMTAAGWAKNGDGIWAKDGRAAQFTIVSLAGNQSRELTEQILQSQLRQAGFKMTIKNTSAANLFGKVAPAGDFQLGLWNLTDTFPEPTLDASFGSGSIPSDANGNSGINFVRANVPGLDALLGRVGSDVDEASRLEASRRSEKLLAESVPSLPLGAVPNILLTGKKVGGPISINPVQGPFWNLAEWGLAK</sequence>
<dbReference type="GO" id="GO:0015833">
    <property type="term" value="P:peptide transport"/>
    <property type="evidence" value="ECO:0007669"/>
    <property type="project" value="TreeGrafter"/>
</dbReference>
<evidence type="ECO:0000256" key="1">
    <source>
        <dbReference type="SAM" id="SignalP"/>
    </source>
</evidence>
<dbReference type="GO" id="GO:0042597">
    <property type="term" value="C:periplasmic space"/>
    <property type="evidence" value="ECO:0007669"/>
    <property type="project" value="UniProtKB-ARBA"/>
</dbReference>
<dbReference type="PIRSF" id="PIRSF002741">
    <property type="entry name" value="MppA"/>
    <property type="match status" value="1"/>
</dbReference>
<keyword evidence="4" id="KW-1185">Reference proteome</keyword>
<dbReference type="GO" id="GO:1904680">
    <property type="term" value="F:peptide transmembrane transporter activity"/>
    <property type="evidence" value="ECO:0007669"/>
    <property type="project" value="TreeGrafter"/>
</dbReference>
<name>A0A401YMA0_9ACTN</name>
<dbReference type="InterPro" id="IPR000914">
    <property type="entry name" value="SBP_5_dom"/>
</dbReference>